<accession>A0A1H8KPZ2</accession>
<feature type="transmembrane region" description="Helical" evidence="9">
    <location>
        <begin position="61"/>
        <end position="82"/>
    </location>
</feature>
<name>A0A1H8KPZ2_9PROT</name>
<comment type="pathway">
    <text evidence="9">Protein modification; lipoprotein biosynthesis (signal peptide cleavage).</text>
</comment>
<dbReference type="PANTHER" id="PTHR33695:SF1">
    <property type="entry name" value="LIPOPROTEIN SIGNAL PEPTIDASE"/>
    <property type="match status" value="1"/>
</dbReference>
<dbReference type="Pfam" id="PF01252">
    <property type="entry name" value="Peptidase_A8"/>
    <property type="match status" value="1"/>
</dbReference>
<evidence type="ECO:0000313" key="12">
    <source>
        <dbReference type="Proteomes" id="UP000183898"/>
    </source>
</evidence>
<dbReference type="HAMAP" id="MF_00161">
    <property type="entry name" value="LspA"/>
    <property type="match status" value="1"/>
</dbReference>
<comment type="catalytic activity">
    <reaction evidence="9">
        <text>Release of signal peptides from bacterial membrane prolipoproteins. Hydrolyzes -Xaa-Yaa-Zaa-|-(S,diacylglyceryl)Cys-, in which Xaa is hydrophobic (preferably Leu), and Yaa (Ala or Ser) and Zaa (Gly or Ala) have small, neutral side chains.</text>
        <dbReference type="EC" id="3.4.23.36"/>
    </reaction>
</comment>
<feature type="transmembrane region" description="Helical" evidence="9">
    <location>
        <begin position="126"/>
        <end position="146"/>
    </location>
</feature>
<keyword evidence="8 9" id="KW-0472">Membrane</keyword>
<sequence length="160" mass="17458">MKLWVSLVIALIVVVLDFVTKRWIEGVLDYGEHVPLTGFFNLVLAYNAGAAFSFLSDAGGWQRWFFTAVSAGASVLIVFLLYRHAADKLFCIALSLILGGALGNLWDRATLGYVVDFLDFHVAGYHWPAFNVADSAISLGAVLLVIDGFRRKDADTAKSG</sequence>
<proteinExistence type="inferred from homology"/>
<keyword evidence="7 9" id="KW-1133">Transmembrane helix</keyword>
<dbReference type="AlphaFoldDB" id="A0A1H8KPZ2"/>
<keyword evidence="5 9" id="KW-0064">Aspartyl protease</keyword>
<dbReference type="PRINTS" id="PR00781">
    <property type="entry name" value="LIPOSIGPTASE"/>
</dbReference>
<evidence type="ECO:0000313" key="11">
    <source>
        <dbReference type="EMBL" id="SEN94973.1"/>
    </source>
</evidence>
<dbReference type="GO" id="GO:0006508">
    <property type="term" value="P:proteolysis"/>
    <property type="evidence" value="ECO:0007669"/>
    <property type="project" value="UniProtKB-KW"/>
</dbReference>
<organism evidence="11 12">
    <name type="scientific">Nitrosospira multiformis</name>
    <dbReference type="NCBI Taxonomy" id="1231"/>
    <lineage>
        <taxon>Bacteria</taxon>
        <taxon>Pseudomonadati</taxon>
        <taxon>Pseudomonadota</taxon>
        <taxon>Betaproteobacteria</taxon>
        <taxon>Nitrosomonadales</taxon>
        <taxon>Nitrosomonadaceae</taxon>
        <taxon>Nitrosospira</taxon>
    </lineage>
</organism>
<evidence type="ECO:0000256" key="6">
    <source>
        <dbReference type="ARBA" id="ARBA00022801"/>
    </source>
</evidence>
<dbReference type="RefSeq" id="WP_074747080.1">
    <property type="nucleotide sequence ID" value="NZ_FOCT01000009.1"/>
</dbReference>
<comment type="similarity">
    <text evidence="1 9 10">Belongs to the peptidase A8 family.</text>
</comment>
<gene>
    <name evidence="9" type="primary">lspA</name>
    <name evidence="11" type="ORF">SAMN05216404_1095</name>
</gene>
<comment type="subcellular location">
    <subcellularLocation>
        <location evidence="9">Cell membrane</location>
        <topology evidence="9">Multi-pass membrane protein</topology>
    </subcellularLocation>
</comment>
<protein>
    <recommendedName>
        <fullName evidence="9">Lipoprotein signal peptidase</fullName>
        <ecNumber evidence="9">3.4.23.36</ecNumber>
    </recommendedName>
    <alternativeName>
        <fullName evidence="9">Prolipoprotein signal peptidase</fullName>
    </alternativeName>
    <alternativeName>
        <fullName evidence="9">Signal peptidase II</fullName>
        <shortName evidence="9">SPase II</shortName>
    </alternativeName>
</protein>
<keyword evidence="3 9" id="KW-0645">Protease</keyword>
<feature type="transmembrane region" description="Helical" evidence="9">
    <location>
        <begin position="89"/>
        <end position="106"/>
    </location>
</feature>
<evidence type="ECO:0000256" key="10">
    <source>
        <dbReference type="RuleBase" id="RU004181"/>
    </source>
</evidence>
<dbReference type="GO" id="GO:0005886">
    <property type="term" value="C:plasma membrane"/>
    <property type="evidence" value="ECO:0007669"/>
    <property type="project" value="UniProtKB-SubCell"/>
</dbReference>
<comment type="function">
    <text evidence="9">This protein specifically catalyzes the removal of signal peptides from prolipoproteins.</text>
</comment>
<dbReference type="PANTHER" id="PTHR33695">
    <property type="entry name" value="LIPOPROTEIN SIGNAL PEPTIDASE"/>
    <property type="match status" value="1"/>
</dbReference>
<evidence type="ECO:0000256" key="1">
    <source>
        <dbReference type="ARBA" id="ARBA00006139"/>
    </source>
</evidence>
<dbReference type="UniPathway" id="UPA00665"/>
<evidence type="ECO:0000256" key="4">
    <source>
        <dbReference type="ARBA" id="ARBA00022692"/>
    </source>
</evidence>
<dbReference type="EC" id="3.4.23.36" evidence="9"/>
<evidence type="ECO:0000256" key="9">
    <source>
        <dbReference type="HAMAP-Rule" id="MF_00161"/>
    </source>
</evidence>
<reference evidence="11 12" key="1">
    <citation type="submission" date="2016-10" db="EMBL/GenBank/DDBJ databases">
        <authorList>
            <person name="de Groot N.N."/>
        </authorList>
    </citation>
    <scope>NUCLEOTIDE SEQUENCE [LARGE SCALE GENOMIC DNA]</scope>
    <source>
        <strain evidence="11 12">Nl18</strain>
    </source>
</reference>
<dbReference type="NCBIfam" id="TIGR00077">
    <property type="entry name" value="lspA"/>
    <property type="match status" value="1"/>
</dbReference>
<dbReference type="GO" id="GO:0004190">
    <property type="term" value="F:aspartic-type endopeptidase activity"/>
    <property type="evidence" value="ECO:0007669"/>
    <property type="project" value="UniProtKB-UniRule"/>
</dbReference>
<evidence type="ECO:0000256" key="8">
    <source>
        <dbReference type="ARBA" id="ARBA00023136"/>
    </source>
</evidence>
<evidence type="ECO:0000256" key="3">
    <source>
        <dbReference type="ARBA" id="ARBA00022670"/>
    </source>
</evidence>
<keyword evidence="6 9" id="KW-0378">Hydrolase</keyword>
<keyword evidence="2 9" id="KW-1003">Cell membrane</keyword>
<feature type="active site" evidence="9">
    <location>
        <position position="134"/>
    </location>
</feature>
<feature type="active site" evidence="9">
    <location>
        <position position="116"/>
    </location>
</feature>
<dbReference type="EMBL" id="FOCT01000009">
    <property type="protein sequence ID" value="SEN94973.1"/>
    <property type="molecule type" value="Genomic_DNA"/>
</dbReference>
<evidence type="ECO:0000256" key="2">
    <source>
        <dbReference type="ARBA" id="ARBA00022475"/>
    </source>
</evidence>
<dbReference type="Proteomes" id="UP000183898">
    <property type="component" value="Unassembled WGS sequence"/>
</dbReference>
<evidence type="ECO:0000256" key="5">
    <source>
        <dbReference type="ARBA" id="ARBA00022750"/>
    </source>
</evidence>
<keyword evidence="4 9" id="KW-0812">Transmembrane</keyword>
<dbReference type="InterPro" id="IPR001872">
    <property type="entry name" value="Peptidase_A8"/>
</dbReference>
<evidence type="ECO:0000256" key="7">
    <source>
        <dbReference type="ARBA" id="ARBA00022989"/>
    </source>
</evidence>
<feature type="transmembrane region" description="Helical" evidence="9">
    <location>
        <begin position="6"/>
        <end position="24"/>
    </location>
</feature>